<evidence type="ECO:0000313" key="15">
    <source>
        <dbReference type="Proteomes" id="UP000494206"/>
    </source>
</evidence>
<proteinExistence type="inferred from homology"/>
<comment type="subcellular location">
    <subcellularLocation>
        <location evidence="1">Cytoplasm</location>
        <location evidence="1">Cytosol</location>
    </subcellularLocation>
</comment>
<dbReference type="AlphaFoldDB" id="A0A8S1F6J2"/>
<dbReference type="InterPro" id="IPR018376">
    <property type="entry name" value="Enoyl-CoA_hyd/isom_CS"/>
</dbReference>
<evidence type="ECO:0000256" key="10">
    <source>
        <dbReference type="ARBA" id="ARBA00042182"/>
    </source>
</evidence>
<dbReference type="Gene3D" id="3.90.226.10">
    <property type="entry name" value="2-enoyl-CoA Hydratase, Chain A, domain 1"/>
    <property type="match status" value="1"/>
</dbReference>
<comment type="caution">
    <text evidence="14">The sequence shown here is derived from an EMBL/GenBank/DDBJ whole genome shotgun (WGS) entry which is preliminary data.</text>
</comment>
<gene>
    <name evidence="14" type="ORF">CBOVIS_LOCUS9381</name>
</gene>
<dbReference type="InterPro" id="IPR029045">
    <property type="entry name" value="ClpP/crotonase-like_dom_sf"/>
</dbReference>
<comment type="catalytic activity">
    <reaction evidence="5">
        <text>(2S)-ethylmalonyl-CoA + H(+) = butanoyl-CoA + CO2</text>
        <dbReference type="Rhea" id="RHEA:32131"/>
        <dbReference type="ChEBI" id="CHEBI:15378"/>
        <dbReference type="ChEBI" id="CHEBI:16526"/>
        <dbReference type="ChEBI" id="CHEBI:57371"/>
        <dbReference type="ChEBI" id="CHEBI:60909"/>
        <dbReference type="EC" id="4.1.1.94"/>
    </reaction>
    <physiologicalReaction direction="left-to-right" evidence="5">
        <dbReference type="Rhea" id="RHEA:32132"/>
    </physiologicalReaction>
</comment>
<reference evidence="14 15" key="1">
    <citation type="submission" date="2020-04" db="EMBL/GenBank/DDBJ databases">
        <authorList>
            <person name="Laetsch R D."/>
            <person name="Stevens L."/>
            <person name="Kumar S."/>
            <person name="Blaxter L. M."/>
        </authorList>
    </citation>
    <scope>NUCLEOTIDE SEQUENCE [LARGE SCALE GENOMIC DNA]</scope>
</reference>
<name>A0A8S1F6J2_9PELO</name>
<evidence type="ECO:0000256" key="13">
    <source>
        <dbReference type="RuleBase" id="RU003707"/>
    </source>
</evidence>
<evidence type="ECO:0000256" key="5">
    <source>
        <dbReference type="ARBA" id="ARBA00036343"/>
    </source>
</evidence>
<dbReference type="CDD" id="cd06558">
    <property type="entry name" value="crotonase-like"/>
    <property type="match status" value="1"/>
</dbReference>
<evidence type="ECO:0000313" key="14">
    <source>
        <dbReference type="EMBL" id="CAB3407452.1"/>
    </source>
</evidence>
<evidence type="ECO:0000256" key="9">
    <source>
        <dbReference type="ARBA" id="ARBA00042052"/>
    </source>
</evidence>
<dbReference type="SUPFAM" id="SSF52096">
    <property type="entry name" value="ClpP/crotonase"/>
    <property type="match status" value="1"/>
</dbReference>
<keyword evidence="3" id="KW-0963">Cytoplasm</keyword>
<sequence>MAIRELQIRPNPQLLEILHAWSGGAIRAEQTTKHRLDVILDRPEMNNCLSGQMMLDLAENAKKFDDAENALIVIQGAAKSFCSGADLGLIKDISDRKLGVAMFEYMSSILKSIRRSPAIAVAKIHGHCLGGASELCSSADIRIAHRDAKIAFFQSKMGIVPSWGGAEYLEDIMGRGKALKSMTTARVMTARDARKLGWIDYVYEDEDEAQKFLSLLLSSGPEVTRAQKAMLNAVKVGVDAEKEVLESVWSGETHRMALEKQLNAVVKKKTK</sequence>
<dbReference type="PANTHER" id="PTHR11941:SF27">
    <property type="entry name" value="ETHYLMALONYL-COA DECARBOXYLASE"/>
    <property type="match status" value="1"/>
</dbReference>
<evidence type="ECO:0000256" key="8">
    <source>
        <dbReference type="ARBA" id="ARBA00039903"/>
    </source>
</evidence>
<comment type="catalytic activity">
    <reaction evidence="11">
        <text>(S)-methylmalonyl-CoA + H(+) = propanoyl-CoA + CO2</text>
        <dbReference type="Rhea" id="RHEA:61340"/>
        <dbReference type="ChEBI" id="CHEBI:15378"/>
        <dbReference type="ChEBI" id="CHEBI:16526"/>
        <dbReference type="ChEBI" id="CHEBI:57327"/>
        <dbReference type="ChEBI" id="CHEBI:57392"/>
        <dbReference type="EC" id="4.1.1.94"/>
    </reaction>
    <physiologicalReaction direction="left-to-right" evidence="11">
        <dbReference type="Rhea" id="RHEA:61341"/>
    </physiologicalReaction>
</comment>
<evidence type="ECO:0000256" key="4">
    <source>
        <dbReference type="ARBA" id="ARBA00023239"/>
    </source>
</evidence>
<dbReference type="EMBL" id="CADEPM010000006">
    <property type="protein sequence ID" value="CAB3407452.1"/>
    <property type="molecule type" value="Genomic_DNA"/>
</dbReference>
<protein>
    <recommendedName>
        <fullName evidence="8">Ethylmalonyl-CoA decarboxylase</fullName>
        <ecNumber evidence="7">4.1.1.94</ecNumber>
    </recommendedName>
    <alternativeName>
        <fullName evidence="10">Enoyl-CoA hydratase domain-containing protein 1</fullName>
    </alternativeName>
    <alternativeName>
        <fullName evidence="9">Methylmalonyl-CoA decarboxylase</fullName>
    </alternativeName>
</protein>
<comment type="similarity">
    <text evidence="2 13">Belongs to the enoyl-CoA hydratase/isomerase family.</text>
</comment>
<evidence type="ECO:0000256" key="1">
    <source>
        <dbReference type="ARBA" id="ARBA00004514"/>
    </source>
</evidence>
<comment type="catalytic activity">
    <reaction evidence="6">
        <text>(2R)-ethylmalonyl-CoA + H(+) = butanoyl-CoA + CO2</text>
        <dbReference type="Rhea" id="RHEA:59540"/>
        <dbReference type="ChEBI" id="CHEBI:15378"/>
        <dbReference type="ChEBI" id="CHEBI:16526"/>
        <dbReference type="ChEBI" id="CHEBI:57371"/>
        <dbReference type="ChEBI" id="CHEBI:85316"/>
        <dbReference type="EC" id="4.1.1.94"/>
    </reaction>
    <physiologicalReaction direction="left-to-right" evidence="6">
        <dbReference type="Rhea" id="RHEA:59541"/>
    </physiologicalReaction>
</comment>
<evidence type="ECO:0000256" key="12">
    <source>
        <dbReference type="ARBA" id="ARBA00056546"/>
    </source>
</evidence>
<evidence type="ECO:0000256" key="6">
    <source>
        <dbReference type="ARBA" id="ARBA00036541"/>
    </source>
</evidence>
<accession>A0A8S1F6J2</accession>
<dbReference type="GO" id="GO:0005829">
    <property type="term" value="C:cytosol"/>
    <property type="evidence" value="ECO:0007669"/>
    <property type="project" value="UniProtKB-SubCell"/>
</dbReference>
<dbReference type="Pfam" id="PF00378">
    <property type="entry name" value="ECH_1"/>
    <property type="match status" value="1"/>
</dbReference>
<keyword evidence="15" id="KW-1185">Reference proteome</keyword>
<organism evidence="14 15">
    <name type="scientific">Caenorhabditis bovis</name>
    <dbReference type="NCBI Taxonomy" id="2654633"/>
    <lineage>
        <taxon>Eukaryota</taxon>
        <taxon>Metazoa</taxon>
        <taxon>Ecdysozoa</taxon>
        <taxon>Nematoda</taxon>
        <taxon>Chromadorea</taxon>
        <taxon>Rhabditida</taxon>
        <taxon>Rhabditina</taxon>
        <taxon>Rhabditomorpha</taxon>
        <taxon>Rhabditoidea</taxon>
        <taxon>Rhabditidae</taxon>
        <taxon>Peloderinae</taxon>
        <taxon>Caenorhabditis</taxon>
    </lineage>
</organism>
<dbReference type="GO" id="GO:0006635">
    <property type="term" value="P:fatty acid beta-oxidation"/>
    <property type="evidence" value="ECO:0007669"/>
    <property type="project" value="TreeGrafter"/>
</dbReference>
<dbReference type="GO" id="GO:0004492">
    <property type="term" value="F:methyl/ethyl malonyl-CoA decarboxylase activity"/>
    <property type="evidence" value="ECO:0007669"/>
    <property type="project" value="UniProtKB-EC"/>
</dbReference>
<dbReference type="OrthoDB" id="448450at2759"/>
<evidence type="ECO:0000256" key="2">
    <source>
        <dbReference type="ARBA" id="ARBA00005254"/>
    </source>
</evidence>
<dbReference type="InterPro" id="IPR001753">
    <property type="entry name" value="Enoyl-CoA_hydra/iso"/>
</dbReference>
<comment type="function">
    <text evidence="12">Decarboxylates ethylmalonyl-CoA, a potentially toxic metabolite, to form butyryl-CoA, suggesting it might be involved in metabolite proofreading. Acts preferentially on (S)-ethylmalonyl-CoA but also has some activity on the (R)-isomer. Also has methylmalonyl-CoA decarboxylase activity at lower level.</text>
</comment>
<evidence type="ECO:0000256" key="7">
    <source>
        <dbReference type="ARBA" id="ARBA00038883"/>
    </source>
</evidence>
<dbReference type="EC" id="4.1.1.94" evidence="7"/>
<evidence type="ECO:0000256" key="3">
    <source>
        <dbReference type="ARBA" id="ARBA00022490"/>
    </source>
</evidence>
<dbReference type="PROSITE" id="PS00166">
    <property type="entry name" value="ENOYL_COA_HYDRATASE"/>
    <property type="match status" value="1"/>
</dbReference>
<evidence type="ECO:0000256" key="11">
    <source>
        <dbReference type="ARBA" id="ARBA00047446"/>
    </source>
</evidence>
<dbReference type="Proteomes" id="UP000494206">
    <property type="component" value="Unassembled WGS sequence"/>
</dbReference>
<keyword evidence="4" id="KW-0456">Lyase</keyword>
<dbReference type="PANTHER" id="PTHR11941">
    <property type="entry name" value="ENOYL-COA HYDRATASE-RELATED"/>
    <property type="match status" value="1"/>
</dbReference>